<comment type="caution">
    <text evidence="2">The sequence shown here is derived from an EMBL/GenBank/DDBJ whole genome shotgun (WGS) entry which is preliminary data.</text>
</comment>
<name>A0A820G851_9BILA</name>
<accession>A0A820G851</accession>
<feature type="region of interest" description="Disordered" evidence="1">
    <location>
        <begin position="1"/>
        <end position="65"/>
    </location>
</feature>
<organism evidence="2 3">
    <name type="scientific">Adineta steineri</name>
    <dbReference type="NCBI Taxonomy" id="433720"/>
    <lineage>
        <taxon>Eukaryota</taxon>
        <taxon>Metazoa</taxon>
        <taxon>Spiralia</taxon>
        <taxon>Gnathifera</taxon>
        <taxon>Rotifera</taxon>
        <taxon>Eurotatoria</taxon>
        <taxon>Bdelloidea</taxon>
        <taxon>Adinetida</taxon>
        <taxon>Adinetidae</taxon>
        <taxon>Adineta</taxon>
    </lineage>
</organism>
<dbReference type="EMBL" id="CAJOAY010014182">
    <property type="protein sequence ID" value="CAF4275205.1"/>
    <property type="molecule type" value="Genomic_DNA"/>
</dbReference>
<evidence type="ECO:0000313" key="2">
    <source>
        <dbReference type="EMBL" id="CAF4275205.1"/>
    </source>
</evidence>
<dbReference type="AlphaFoldDB" id="A0A820G851"/>
<gene>
    <name evidence="2" type="ORF">OKA104_LOCUS44881</name>
</gene>
<proteinExistence type="predicted"/>
<feature type="compositionally biased region" description="Low complexity" evidence="1">
    <location>
        <begin position="49"/>
        <end position="65"/>
    </location>
</feature>
<dbReference type="Proteomes" id="UP000663881">
    <property type="component" value="Unassembled WGS sequence"/>
</dbReference>
<evidence type="ECO:0000313" key="3">
    <source>
        <dbReference type="Proteomes" id="UP000663881"/>
    </source>
</evidence>
<evidence type="ECO:0000256" key="1">
    <source>
        <dbReference type="SAM" id="MobiDB-lite"/>
    </source>
</evidence>
<feature type="non-terminal residue" evidence="2">
    <location>
        <position position="1"/>
    </location>
</feature>
<protein>
    <submittedName>
        <fullName evidence="2">Uncharacterized protein</fullName>
    </submittedName>
</protein>
<sequence>MSERGRARGRGRSRPVVPGETSSEPSGAAGITAPTDEVPTTSTLASLVPTPIIPTSSETPTSEWS</sequence>
<reference evidence="2" key="1">
    <citation type="submission" date="2021-02" db="EMBL/GenBank/DDBJ databases">
        <authorList>
            <person name="Nowell W R."/>
        </authorList>
    </citation>
    <scope>NUCLEOTIDE SEQUENCE</scope>
</reference>